<dbReference type="PANTHER" id="PTHR33993">
    <property type="entry name" value="GLYOXALASE-RELATED"/>
    <property type="match status" value="1"/>
</dbReference>
<dbReference type="SUPFAM" id="SSF54593">
    <property type="entry name" value="Glyoxalase/Bleomycin resistance protein/Dihydroxybiphenyl dioxygenase"/>
    <property type="match status" value="1"/>
</dbReference>
<proteinExistence type="predicted"/>
<dbReference type="Gene3D" id="3.10.180.10">
    <property type="entry name" value="2,3-Dihydroxybiphenyl 1,2-Dioxygenase, domain 1"/>
    <property type="match status" value="1"/>
</dbReference>
<dbReference type="KEGG" id="ahz:APS56_16145"/>
<dbReference type="RefSeq" id="WP_054730782.1">
    <property type="nucleotide sequence ID" value="NZ_CP012898.1"/>
</dbReference>
<sequence length="127" mass="13872">MKANKPIVWFEIYVDDMERASNFYEAVLNITLETMPSPTDDAVQMKCFPGDMENYGATGALVKMEGFKAGGNSTLVYFGSVDCTIEEARVEQAGGKIVTPKMSIGKHGYISLFSDTEGNVVGLHSME</sequence>
<dbReference type="Pfam" id="PF00903">
    <property type="entry name" value="Glyoxalase"/>
    <property type="match status" value="1"/>
</dbReference>
<dbReference type="InterPro" id="IPR004360">
    <property type="entry name" value="Glyas_Fos-R_dOase_dom"/>
</dbReference>
<dbReference type="InterPro" id="IPR029068">
    <property type="entry name" value="Glyas_Bleomycin-R_OHBP_Dase"/>
</dbReference>
<keyword evidence="3" id="KW-1185">Reference proteome</keyword>
<dbReference type="CDD" id="cd07247">
    <property type="entry name" value="SgaA_N_like"/>
    <property type="match status" value="1"/>
</dbReference>
<organism evidence="2 3">
    <name type="scientific">Pseudalgibacter alginicilyticus</name>
    <dbReference type="NCBI Taxonomy" id="1736674"/>
    <lineage>
        <taxon>Bacteria</taxon>
        <taxon>Pseudomonadati</taxon>
        <taxon>Bacteroidota</taxon>
        <taxon>Flavobacteriia</taxon>
        <taxon>Flavobacteriales</taxon>
        <taxon>Flavobacteriaceae</taxon>
        <taxon>Pseudalgibacter</taxon>
    </lineage>
</organism>
<dbReference type="AlphaFoldDB" id="A0A0P0CQ64"/>
<gene>
    <name evidence="2" type="ORF">APS56_16145</name>
</gene>
<feature type="domain" description="VOC" evidence="1">
    <location>
        <begin position="6"/>
        <end position="126"/>
    </location>
</feature>
<reference evidence="2 3" key="1">
    <citation type="submission" date="2015-10" db="EMBL/GenBank/DDBJ databases">
        <authorList>
            <person name="Gilbert D.G."/>
        </authorList>
    </citation>
    <scope>NUCLEOTIDE SEQUENCE [LARGE SCALE GENOMIC DNA]</scope>
    <source>
        <strain evidence="3">HZ-22</strain>
    </source>
</reference>
<dbReference type="InterPro" id="IPR052164">
    <property type="entry name" value="Anthracycline_SecMetBiosynth"/>
</dbReference>
<name>A0A0P0CQ64_9FLAO</name>
<accession>A0A0P0CQ64</accession>
<dbReference type="PATRIC" id="fig|1736674.3.peg.3308"/>
<protein>
    <recommendedName>
        <fullName evidence="1">VOC domain-containing protein</fullName>
    </recommendedName>
</protein>
<dbReference type="InterPro" id="IPR037523">
    <property type="entry name" value="VOC_core"/>
</dbReference>
<dbReference type="OrthoDB" id="9804235at2"/>
<evidence type="ECO:0000313" key="3">
    <source>
        <dbReference type="Proteomes" id="UP000057981"/>
    </source>
</evidence>
<evidence type="ECO:0000313" key="2">
    <source>
        <dbReference type="EMBL" id="ALJ06571.1"/>
    </source>
</evidence>
<dbReference type="Proteomes" id="UP000057981">
    <property type="component" value="Chromosome"/>
</dbReference>
<dbReference type="EMBL" id="CP012898">
    <property type="protein sequence ID" value="ALJ06571.1"/>
    <property type="molecule type" value="Genomic_DNA"/>
</dbReference>
<dbReference type="PROSITE" id="PS51819">
    <property type="entry name" value="VOC"/>
    <property type="match status" value="1"/>
</dbReference>
<evidence type="ECO:0000259" key="1">
    <source>
        <dbReference type="PROSITE" id="PS51819"/>
    </source>
</evidence>
<dbReference type="PANTHER" id="PTHR33993:SF2">
    <property type="entry name" value="VOC DOMAIN-CONTAINING PROTEIN"/>
    <property type="match status" value="1"/>
</dbReference>